<keyword evidence="3 8" id="KW-0732">Signal</keyword>
<dbReference type="InterPro" id="IPR032675">
    <property type="entry name" value="LRR_dom_sf"/>
</dbReference>
<dbReference type="PRINTS" id="PR00019">
    <property type="entry name" value="LEURICHRPT"/>
</dbReference>
<dbReference type="Pfam" id="PF00560">
    <property type="entry name" value="LRR_1"/>
    <property type="match status" value="3"/>
</dbReference>
<protein>
    <recommendedName>
        <fullName evidence="11">Piriformospora indica-insensitive protein 2</fullName>
    </recommendedName>
</protein>
<evidence type="ECO:0000256" key="1">
    <source>
        <dbReference type="ARBA" id="ARBA00004370"/>
    </source>
</evidence>
<dbReference type="Pfam" id="PF13855">
    <property type="entry name" value="LRR_8"/>
    <property type="match status" value="1"/>
</dbReference>
<dbReference type="OrthoDB" id="676979at2759"/>
<dbReference type="PANTHER" id="PTHR48004">
    <property type="entry name" value="OS01G0149700 PROTEIN"/>
    <property type="match status" value="1"/>
</dbReference>
<keyword evidence="2" id="KW-0433">Leucine-rich repeat</keyword>
<evidence type="ECO:0000256" key="7">
    <source>
        <dbReference type="SAM" id="Phobius"/>
    </source>
</evidence>
<dbReference type="eggNOG" id="KOG0619">
    <property type="taxonomic scope" value="Eukaryota"/>
</dbReference>
<dbReference type="InterPro" id="IPR001611">
    <property type="entry name" value="Leu-rich_rpt"/>
</dbReference>
<comment type="subcellular location">
    <subcellularLocation>
        <location evidence="1">Membrane</location>
    </subcellularLocation>
</comment>
<sequence>MAPFHPLFLAIIILSNVVVSHQQDYAAVIPALNSAEQEATYRVLDSINSGIPWRSVFPGDLCSSAPHGVVCSYFSEVNSSDDETVHVTELSFGYVSDYTPNPPCAADAVLSPLLFTSFPFLRKLFFYNCFNHSPVSFPDIAVGPTDTLEELVFIDNPSFVGSLSGVLRNFTSLRRVVLTGNRVYGRIPDIVGDLVNLEELTLSRNQLSGEIPLSLARLKNLKVLDLSHNFLSGKVPPSMGINQSELLKLDLSSNGLSGRIPESFGAFKKLQFLDLSFNSFGSFGVPMFLSDMTKLREVYLSGNYLGGQIPDVWENLGNVVRVGFSDMGLEGNIPASMGAYLKNLSYLGLDNNKLEGTVPKEFGLLKFVGEINLENNSLSGRVSFPGSNLTSRIGQTLKLEGNPGLCVDDEDVLWSAKNSSNGSFGQLKLCKKEGQKPNPVPLEGSLSTAQAFPNSGFVILGLLILLLFA</sequence>
<keyword evidence="4" id="KW-0677">Repeat</keyword>
<dbReference type="PANTHER" id="PTHR48004:SF59">
    <property type="entry name" value="LEUCINE-RICH REPEAT-CONTAINING N-TERMINAL PLANT-TYPE DOMAIN-CONTAINING PROTEIN"/>
    <property type="match status" value="1"/>
</dbReference>
<proteinExistence type="predicted"/>
<dbReference type="FunFam" id="3.80.10.10:FF:000041">
    <property type="entry name" value="LRR receptor-like serine/threonine-protein kinase ERECTA"/>
    <property type="match status" value="2"/>
</dbReference>
<evidence type="ECO:0000256" key="5">
    <source>
        <dbReference type="ARBA" id="ARBA00023136"/>
    </source>
</evidence>
<dbReference type="InterPro" id="IPR052941">
    <property type="entry name" value="StomDev_PlantInt_Reg"/>
</dbReference>
<evidence type="ECO:0000256" key="4">
    <source>
        <dbReference type="ARBA" id="ARBA00022737"/>
    </source>
</evidence>
<keyword evidence="5 7" id="KW-0472">Membrane</keyword>
<keyword evidence="6" id="KW-0325">Glycoprotein</keyword>
<feature type="transmembrane region" description="Helical" evidence="7">
    <location>
        <begin position="451"/>
        <end position="468"/>
    </location>
</feature>
<evidence type="ECO:0000313" key="9">
    <source>
        <dbReference type="EMBL" id="EXB53497.1"/>
    </source>
</evidence>
<dbReference type="AlphaFoldDB" id="W9R309"/>
<keyword evidence="10" id="KW-1185">Reference proteome</keyword>
<keyword evidence="7" id="KW-0812">Transmembrane</keyword>
<dbReference type="Proteomes" id="UP000030645">
    <property type="component" value="Unassembled WGS sequence"/>
</dbReference>
<accession>W9R309</accession>
<keyword evidence="7" id="KW-1133">Transmembrane helix</keyword>
<gene>
    <name evidence="9" type="ORF">L484_005927</name>
</gene>
<reference evidence="10" key="1">
    <citation type="submission" date="2013-01" db="EMBL/GenBank/DDBJ databases">
        <title>Draft Genome Sequence of a Mulberry Tree, Morus notabilis C.K. Schneid.</title>
        <authorList>
            <person name="He N."/>
            <person name="Zhao S."/>
        </authorList>
    </citation>
    <scope>NUCLEOTIDE SEQUENCE</scope>
</reference>
<dbReference type="SUPFAM" id="SSF52058">
    <property type="entry name" value="L domain-like"/>
    <property type="match status" value="1"/>
</dbReference>
<feature type="signal peptide" evidence="8">
    <location>
        <begin position="1"/>
        <end position="20"/>
    </location>
</feature>
<name>W9R309_9ROSA</name>
<evidence type="ECO:0000256" key="2">
    <source>
        <dbReference type="ARBA" id="ARBA00022614"/>
    </source>
</evidence>
<evidence type="ECO:0000256" key="3">
    <source>
        <dbReference type="ARBA" id="ARBA00022729"/>
    </source>
</evidence>
<dbReference type="GO" id="GO:0016020">
    <property type="term" value="C:membrane"/>
    <property type="evidence" value="ECO:0007669"/>
    <property type="project" value="UniProtKB-SubCell"/>
</dbReference>
<evidence type="ECO:0008006" key="11">
    <source>
        <dbReference type="Google" id="ProtNLM"/>
    </source>
</evidence>
<dbReference type="KEGG" id="mnt:21389377"/>
<feature type="chain" id="PRO_5004932315" description="Piriformospora indica-insensitive protein 2" evidence="8">
    <location>
        <begin position="21"/>
        <end position="469"/>
    </location>
</feature>
<dbReference type="STRING" id="981085.W9R309"/>
<evidence type="ECO:0000313" key="10">
    <source>
        <dbReference type="Proteomes" id="UP000030645"/>
    </source>
</evidence>
<dbReference type="Gene3D" id="3.80.10.10">
    <property type="entry name" value="Ribonuclease Inhibitor"/>
    <property type="match status" value="1"/>
</dbReference>
<organism evidence="9 10">
    <name type="scientific">Morus notabilis</name>
    <dbReference type="NCBI Taxonomy" id="981085"/>
    <lineage>
        <taxon>Eukaryota</taxon>
        <taxon>Viridiplantae</taxon>
        <taxon>Streptophyta</taxon>
        <taxon>Embryophyta</taxon>
        <taxon>Tracheophyta</taxon>
        <taxon>Spermatophyta</taxon>
        <taxon>Magnoliopsida</taxon>
        <taxon>eudicotyledons</taxon>
        <taxon>Gunneridae</taxon>
        <taxon>Pentapetalae</taxon>
        <taxon>rosids</taxon>
        <taxon>fabids</taxon>
        <taxon>Rosales</taxon>
        <taxon>Moraceae</taxon>
        <taxon>Moreae</taxon>
        <taxon>Morus</taxon>
    </lineage>
</organism>
<evidence type="ECO:0000256" key="8">
    <source>
        <dbReference type="SAM" id="SignalP"/>
    </source>
</evidence>
<evidence type="ECO:0000256" key="6">
    <source>
        <dbReference type="ARBA" id="ARBA00023180"/>
    </source>
</evidence>
<dbReference type="EMBL" id="KE344092">
    <property type="protein sequence ID" value="EXB53497.1"/>
    <property type="molecule type" value="Genomic_DNA"/>
</dbReference>